<feature type="signal peptide" evidence="2">
    <location>
        <begin position="1"/>
        <end position="21"/>
    </location>
</feature>
<keyword evidence="2" id="KW-0732">Signal</keyword>
<evidence type="ECO:0000313" key="3">
    <source>
        <dbReference type="EMBL" id="EMI26390.1"/>
    </source>
</evidence>
<dbReference type="PROSITE" id="PS51257">
    <property type="entry name" value="PROKAR_LIPOPROTEIN"/>
    <property type="match status" value="1"/>
</dbReference>
<evidence type="ECO:0000313" key="4">
    <source>
        <dbReference type="Proteomes" id="UP000011996"/>
    </source>
</evidence>
<gene>
    <name evidence="3" type="ORF">RESH_03033</name>
</gene>
<dbReference type="PATRIC" id="fig|1263868.3.peg.3280"/>
<feature type="chain" id="PRO_5004071107" evidence="2">
    <location>
        <begin position="22"/>
        <end position="529"/>
    </location>
</feature>
<sequence length="529" mass="57975">MIIKLAPPLIATLCISTLFLAGCRSGDEPSSPANVEGTTQVASTSSKPVEFIVINAIGDHGCRQRMKNEIEKLALLTLSGGSLLTIVDAPAMSLVVSLKIPQGSSDIRIRNTEFNREYLKVQEYFERGFDGDSNDNLNVVVFPETIASLRRSGLPTRVVLCGSPVYRSETVKAFNMTDGRYPSHLLIGHPHSPFSDSPKLQDGAEVAWYTRDGNWGTSMKHRRDVRTFYQVWINRLSARLVRVTSDPSLAFAFEEPFLPDPPSLPDDAPAMHESNGPVELTEPANRPKPKRIELVPAQISFRTAGTIAHQFEIAGTSLDELSALRIRLALVIDGSGSQQRNMQDIASIAEKVASELSGLVRSFDIAVHVRRDDSAERLGFTRIPKSIGNSTGSTHSITRFFQTTKASGGDEPFVTMVRAGIRELESQAPVDREFFMLMGDHADGDEDHPVSAGQHELQRWLARDQSRRVLMVFTGQSEHQRSIFSDISVSPRGSAVDGTSDVISEIVSLCRVGLSSDASSQTGESLKTR</sequence>
<dbReference type="EMBL" id="ANOF01000095">
    <property type="protein sequence ID" value="EMI26390.1"/>
    <property type="molecule type" value="Genomic_DNA"/>
</dbReference>
<evidence type="ECO:0000256" key="1">
    <source>
        <dbReference type="SAM" id="MobiDB-lite"/>
    </source>
</evidence>
<reference evidence="3 4" key="1">
    <citation type="journal article" date="2013" name="Mar. Genomics">
        <title>Expression of sulfatases in Rhodopirellula baltica and the diversity of sulfatases in the genus Rhodopirellula.</title>
        <authorList>
            <person name="Wegner C.E."/>
            <person name="Richter-Heitmann T."/>
            <person name="Klindworth A."/>
            <person name="Klockow C."/>
            <person name="Richter M."/>
            <person name="Achstetter T."/>
            <person name="Glockner F.O."/>
            <person name="Harder J."/>
        </authorList>
    </citation>
    <scope>NUCLEOTIDE SEQUENCE [LARGE SCALE GENOMIC DNA]</scope>
    <source>
        <strain evidence="3 4">SH398</strain>
    </source>
</reference>
<dbReference type="STRING" id="1263868.RESH_03033"/>
<proteinExistence type="predicted"/>
<protein>
    <submittedName>
        <fullName evidence="3">Secreted protein</fullName>
    </submittedName>
</protein>
<dbReference type="Proteomes" id="UP000011996">
    <property type="component" value="Unassembled WGS sequence"/>
</dbReference>
<organism evidence="3 4">
    <name type="scientific">Rhodopirellula europaea SH398</name>
    <dbReference type="NCBI Taxonomy" id="1263868"/>
    <lineage>
        <taxon>Bacteria</taxon>
        <taxon>Pseudomonadati</taxon>
        <taxon>Planctomycetota</taxon>
        <taxon>Planctomycetia</taxon>
        <taxon>Pirellulales</taxon>
        <taxon>Pirellulaceae</taxon>
        <taxon>Rhodopirellula</taxon>
    </lineage>
</organism>
<feature type="region of interest" description="Disordered" evidence="1">
    <location>
        <begin position="260"/>
        <end position="286"/>
    </location>
</feature>
<accession>M5S4F3</accession>
<name>M5S4F3_9BACT</name>
<evidence type="ECO:0000256" key="2">
    <source>
        <dbReference type="SAM" id="SignalP"/>
    </source>
</evidence>
<dbReference type="AlphaFoldDB" id="M5S4F3"/>
<comment type="caution">
    <text evidence="3">The sequence shown here is derived from an EMBL/GenBank/DDBJ whole genome shotgun (WGS) entry which is preliminary data.</text>
</comment>